<sequence length="248" mass="26889">MHNPKYPSFTSDIVSAITHAPDSEALLQAMLTGGEWNRNQVRTQSWYDNHVLKDSKDFVSQYLEAWEKAAEEVTKSGAAPRGMGTGMAVAVAGVAAGVIAAVLQGRHRDILRETRGETQSLILHTKTYPTKATNLPPRPPFPLFQLTYSPQFGQTRTPFPSATTPFVAASLFPPDIETPLSISFPTLPNLSRQRLTFCSSVSFHGSRLILSASTTIPPTSSFRTSFPLAIGSVFLISVSRPLALAAVC</sequence>
<keyword evidence="1" id="KW-0812">Transmembrane</keyword>
<feature type="transmembrane region" description="Helical" evidence="1">
    <location>
        <begin position="83"/>
        <end position="103"/>
    </location>
</feature>
<evidence type="ECO:0000313" key="2">
    <source>
        <dbReference type="EMBL" id="KAK4665275.1"/>
    </source>
</evidence>
<keyword evidence="1" id="KW-0472">Membrane</keyword>
<evidence type="ECO:0000313" key="3">
    <source>
        <dbReference type="Proteomes" id="UP001326199"/>
    </source>
</evidence>
<dbReference type="GeneID" id="87925921"/>
<reference evidence="2 3" key="1">
    <citation type="journal article" date="2023" name="bioRxiv">
        <title>High-quality genome assemblies of four members of thePodospora anserinaspecies complex.</title>
        <authorList>
            <person name="Ament-Velasquez S.L."/>
            <person name="Vogan A.A."/>
            <person name="Wallerman O."/>
            <person name="Hartmann F."/>
            <person name="Gautier V."/>
            <person name="Silar P."/>
            <person name="Giraud T."/>
            <person name="Johannesson H."/>
        </authorList>
    </citation>
    <scope>NUCLEOTIDE SEQUENCE [LARGE SCALE GENOMIC DNA]</scope>
    <source>
        <strain evidence="2 3">CBS 411.78</strain>
    </source>
</reference>
<accession>A0ABR0HB47</accession>
<evidence type="ECO:0000256" key="1">
    <source>
        <dbReference type="SAM" id="Phobius"/>
    </source>
</evidence>
<keyword evidence="3" id="KW-1185">Reference proteome</keyword>
<dbReference type="EMBL" id="JAFFHB010000005">
    <property type="protein sequence ID" value="KAK4665275.1"/>
    <property type="molecule type" value="Genomic_DNA"/>
</dbReference>
<gene>
    <name evidence="2" type="ORF">QC763_0060710</name>
</gene>
<keyword evidence="1" id="KW-1133">Transmembrane helix</keyword>
<comment type="caution">
    <text evidence="2">The sequence shown here is derived from an EMBL/GenBank/DDBJ whole genome shotgun (WGS) entry which is preliminary data.</text>
</comment>
<dbReference type="RefSeq" id="XP_062765241.1">
    <property type="nucleotide sequence ID" value="XM_062905847.1"/>
</dbReference>
<evidence type="ECO:0008006" key="4">
    <source>
        <dbReference type="Google" id="ProtNLM"/>
    </source>
</evidence>
<organism evidence="2 3">
    <name type="scientific">Podospora pseudopauciseta</name>
    <dbReference type="NCBI Taxonomy" id="2093780"/>
    <lineage>
        <taxon>Eukaryota</taxon>
        <taxon>Fungi</taxon>
        <taxon>Dikarya</taxon>
        <taxon>Ascomycota</taxon>
        <taxon>Pezizomycotina</taxon>
        <taxon>Sordariomycetes</taxon>
        <taxon>Sordariomycetidae</taxon>
        <taxon>Sordariales</taxon>
        <taxon>Podosporaceae</taxon>
        <taxon>Podospora</taxon>
    </lineage>
</organism>
<name>A0ABR0HB47_9PEZI</name>
<protein>
    <recommendedName>
        <fullName evidence="4">Transmembrane protein</fullName>
    </recommendedName>
</protein>
<dbReference type="Proteomes" id="UP001326199">
    <property type="component" value="Unassembled WGS sequence"/>
</dbReference>
<proteinExistence type="predicted"/>